<dbReference type="Gene3D" id="1.10.1510.10">
    <property type="entry name" value="Uncharacterised protein YqeY/AIM41 PF09424, N-terminal domain"/>
    <property type="match status" value="1"/>
</dbReference>
<organism evidence="1 2">
    <name type="scientific">Saprospira grandis (strain Lewin)</name>
    <dbReference type="NCBI Taxonomy" id="984262"/>
    <lineage>
        <taxon>Bacteria</taxon>
        <taxon>Pseudomonadati</taxon>
        <taxon>Bacteroidota</taxon>
        <taxon>Saprospiria</taxon>
        <taxon>Saprospirales</taxon>
        <taxon>Saprospiraceae</taxon>
        <taxon>Saprospira</taxon>
    </lineage>
</organism>
<dbReference type="RefSeq" id="WP_015692483.1">
    <property type="nucleotide sequence ID" value="NC_016940.1"/>
</dbReference>
<dbReference type="PANTHER" id="PTHR28055:SF1">
    <property type="entry name" value="ALTERED INHERITANCE OF MITOCHONDRIA PROTEIN 41, MITOCHONDRIAL"/>
    <property type="match status" value="1"/>
</dbReference>
<evidence type="ECO:0000313" key="1">
    <source>
        <dbReference type="EMBL" id="AFC24865.1"/>
    </source>
</evidence>
<accession>H6L338</accession>
<dbReference type="HOGENOM" id="CLU_079430_2_0_10"/>
<dbReference type="STRING" id="984262.SGRA_2134"/>
<dbReference type="InterPro" id="IPR019004">
    <property type="entry name" value="YqeY/Aim41"/>
</dbReference>
<name>H6L338_SAPGL</name>
<dbReference type="EMBL" id="CP002831">
    <property type="protein sequence ID" value="AFC24865.1"/>
    <property type="molecule type" value="Genomic_DNA"/>
</dbReference>
<dbReference type="InterPro" id="IPR023168">
    <property type="entry name" value="GatB_Yqey_C_2"/>
</dbReference>
<sequence>MSLSERIKEGLKTAMKNKDEARKRTIRAIKAQLLLMQTDGTGAEITEERELKMLQTMVKQREDSLTTYQEQGREELAQVEAEEIAIIKEFLPAQLEGEALVAEIKAIIEEAGASSMKDMGRVMGMASKKLLGKADGKSISATVKQLLG</sequence>
<dbReference type="AlphaFoldDB" id="H6L338"/>
<dbReference type="SUPFAM" id="SSF89095">
    <property type="entry name" value="GatB/YqeY motif"/>
    <property type="match status" value="1"/>
</dbReference>
<protein>
    <submittedName>
        <fullName evidence="1">YqeY family protein</fullName>
    </submittedName>
</protein>
<dbReference type="PANTHER" id="PTHR28055">
    <property type="entry name" value="ALTERED INHERITANCE OF MITOCHONDRIA PROTEIN 41, MITOCHONDRIAL"/>
    <property type="match status" value="1"/>
</dbReference>
<dbReference type="Gene3D" id="1.10.10.410">
    <property type="match status" value="1"/>
</dbReference>
<dbReference type="Pfam" id="PF09424">
    <property type="entry name" value="YqeY"/>
    <property type="match status" value="1"/>
</dbReference>
<gene>
    <name evidence="1" type="ordered locus">SGRA_2134</name>
</gene>
<evidence type="ECO:0000313" key="2">
    <source>
        <dbReference type="Proteomes" id="UP000007519"/>
    </source>
</evidence>
<reference evidence="1 2" key="1">
    <citation type="journal article" date="2012" name="Stand. Genomic Sci.">
        <title>Complete genome sequencing and analysis of Saprospira grandis str. Lewin, a predatory marine bacterium.</title>
        <authorList>
            <person name="Saw J.H."/>
            <person name="Yuryev A."/>
            <person name="Kanbe M."/>
            <person name="Hou S."/>
            <person name="Young A.G."/>
            <person name="Aizawa S."/>
            <person name="Alam M."/>
        </authorList>
    </citation>
    <scope>NUCLEOTIDE SEQUENCE [LARGE SCALE GENOMIC DNA]</scope>
    <source>
        <strain evidence="1 2">Lewin</strain>
    </source>
</reference>
<dbReference type="eggNOG" id="COG1610">
    <property type="taxonomic scope" value="Bacteria"/>
</dbReference>
<dbReference type="GO" id="GO:0016884">
    <property type="term" value="F:carbon-nitrogen ligase activity, with glutamine as amido-N-donor"/>
    <property type="evidence" value="ECO:0007669"/>
    <property type="project" value="InterPro"/>
</dbReference>
<proteinExistence type="predicted"/>
<dbReference type="Proteomes" id="UP000007519">
    <property type="component" value="Chromosome"/>
</dbReference>
<dbReference type="InterPro" id="IPR042184">
    <property type="entry name" value="YqeY/Aim41_N"/>
</dbReference>
<dbReference type="KEGG" id="sgn:SGRA_2134"/>
<keyword evidence="2" id="KW-1185">Reference proteome</keyword>
<dbReference type="OrthoDB" id="9788127at2"/>
<dbReference type="InterPro" id="IPR003789">
    <property type="entry name" value="Asn/Gln_tRNA_amidoTrase-B-like"/>
</dbReference>